<dbReference type="EMBL" id="CM035406">
    <property type="protein sequence ID" value="KAH7446598.1"/>
    <property type="molecule type" value="Genomic_DNA"/>
</dbReference>
<dbReference type="PANTHER" id="PTHR42899:SF1">
    <property type="entry name" value="SPERMATOGENESIS-ASSOCIATED PROTEIN 20"/>
    <property type="match status" value="1"/>
</dbReference>
<sequence length="228" mass="26672">MMPNLEDLEDHLSSLDLWNYMPLCVSTNGYIKLVKQRMHPKPWRWHCILFRPWPRGGCMIKLVVVFTDTVWMSTGMCPILKKMLYDQGQLVNAYLDALCITKSQFYAQIARYVLDYLKRDMLDPDGGIYSVEDADSLEKEGHSRKKEGTFYVWTSQEIEEIIGRENAEIFMKFYYVKHDGDCDLSSMSDPHGEFVGKNVLIERMELEQVSAIFKLSVQDCARIFRVWP</sequence>
<gene>
    <name evidence="1" type="ORF">KP509_01G063800</name>
</gene>
<dbReference type="PANTHER" id="PTHR42899">
    <property type="entry name" value="SPERMATOGENESIS-ASSOCIATED PROTEIN 20"/>
    <property type="match status" value="1"/>
</dbReference>
<name>A0A8T2VHM8_CERRI</name>
<dbReference type="InterPro" id="IPR024705">
    <property type="entry name" value="Ssp411"/>
</dbReference>
<accession>A0A8T2VHM8</accession>
<dbReference type="GO" id="GO:0005975">
    <property type="term" value="P:carbohydrate metabolic process"/>
    <property type="evidence" value="ECO:0007669"/>
    <property type="project" value="InterPro"/>
</dbReference>
<dbReference type="InterPro" id="IPR008928">
    <property type="entry name" value="6-hairpin_glycosidase_sf"/>
</dbReference>
<evidence type="ECO:0000313" key="2">
    <source>
        <dbReference type="Proteomes" id="UP000825935"/>
    </source>
</evidence>
<dbReference type="OrthoDB" id="1923667at2759"/>
<proteinExistence type="predicted"/>
<organism evidence="1 2">
    <name type="scientific">Ceratopteris richardii</name>
    <name type="common">Triangle waterfern</name>
    <dbReference type="NCBI Taxonomy" id="49495"/>
    <lineage>
        <taxon>Eukaryota</taxon>
        <taxon>Viridiplantae</taxon>
        <taxon>Streptophyta</taxon>
        <taxon>Embryophyta</taxon>
        <taxon>Tracheophyta</taxon>
        <taxon>Polypodiopsida</taxon>
        <taxon>Polypodiidae</taxon>
        <taxon>Polypodiales</taxon>
        <taxon>Pteridineae</taxon>
        <taxon>Pteridaceae</taxon>
        <taxon>Parkerioideae</taxon>
        <taxon>Ceratopteris</taxon>
    </lineage>
</organism>
<dbReference type="GO" id="GO:0009507">
    <property type="term" value="C:chloroplast"/>
    <property type="evidence" value="ECO:0007669"/>
    <property type="project" value="TreeGrafter"/>
</dbReference>
<reference evidence="1" key="1">
    <citation type="submission" date="2021-08" db="EMBL/GenBank/DDBJ databases">
        <title>WGS assembly of Ceratopteris richardii.</title>
        <authorList>
            <person name="Marchant D.B."/>
            <person name="Chen G."/>
            <person name="Jenkins J."/>
            <person name="Shu S."/>
            <person name="Leebens-Mack J."/>
            <person name="Grimwood J."/>
            <person name="Schmutz J."/>
            <person name="Soltis P."/>
            <person name="Soltis D."/>
            <person name="Chen Z.-H."/>
        </authorList>
    </citation>
    <scope>NUCLEOTIDE SEQUENCE</scope>
    <source>
        <strain evidence="1">Whitten #5841</strain>
        <tissue evidence="1">Leaf</tissue>
    </source>
</reference>
<protein>
    <submittedName>
        <fullName evidence="1">Uncharacterized protein</fullName>
    </submittedName>
</protein>
<dbReference type="SUPFAM" id="SSF48208">
    <property type="entry name" value="Six-hairpin glycosidases"/>
    <property type="match status" value="1"/>
</dbReference>
<dbReference type="Proteomes" id="UP000825935">
    <property type="component" value="Chromosome 1"/>
</dbReference>
<keyword evidence="2" id="KW-1185">Reference proteome</keyword>
<comment type="caution">
    <text evidence="1">The sequence shown here is derived from an EMBL/GenBank/DDBJ whole genome shotgun (WGS) entry which is preliminary data.</text>
</comment>
<evidence type="ECO:0000313" key="1">
    <source>
        <dbReference type="EMBL" id="KAH7446598.1"/>
    </source>
</evidence>
<dbReference type="AlphaFoldDB" id="A0A8T2VHM8"/>